<dbReference type="InterPro" id="IPR039697">
    <property type="entry name" value="Alcohol_dehydrogenase_Fe"/>
</dbReference>
<dbReference type="Pfam" id="PF00465">
    <property type="entry name" value="Fe-ADH"/>
    <property type="match status" value="1"/>
</dbReference>
<feature type="domain" description="Alcohol dehydrogenase iron-type/glycerol dehydrogenase GldA" evidence="3">
    <location>
        <begin position="13"/>
        <end position="135"/>
    </location>
</feature>
<organism evidence="5 6">
    <name type="scientific">Steroidobacter agaridevorans</name>
    <dbReference type="NCBI Taxonomy" id="2695856"/>
    <lineage>
        <taxon>Bacteria</taxon>
        <taxon>Pseudomonadati</taxon>
        <taxon>Pseudomonadota</taxon>
        <taxon>Gammaproteobacteria</taxon>
        <taxon>Steroidobacterales</taxon>
        <taxon>Steroidobacteraceae</taxon>
        <taxon>Steroidobacter</taxon>
    </lineage>
</organism>
<evidence type="ECO:0000313" key="6">
    <source>
        <dbReference type="Proteomes" id="UP000445000"/>
    </source>
</evidence>
<evidence type="ECO:0000256" key="1">
    <source>
        <dbReference type="ARBA" id="ARBA00007358"/>
    </source>
</evidence>
<dbReference type="InterPro" id="IPR056798">
    <property type="entry name" value="ADH_Fe_C"/>
</dbReference>
<dbReference type="GO" id="GO:0004022">
    <property type="term" value="F:alcohol dehydrogenase (NAD+) activity"/>
    <property type="evidence" value="ECO:0007669"/>
    <property type="project" value="TreeGrafter"/>
</dbReference>
<gene>
    <name evidence="5" type="primary">fucO</name>
    <name evidence="5" type="ORF">GCM10011487_23210</name>
</gene>
<dbReference type="Gene3D" id="1.20.1090.10">
    <property type="entry name" value="Dehydroquinate synthase-like - alpha domain"/>
    <property type="match status" value="1"/>
</dbReference>
<keyword evidence="6" id="KW-1185">Reference proteome</keyword>
<dbReference type="InterPro" id="IPR001670">
    <property type="entry name" value="ADH_Fe/GldA"/>
</dbReference>
<dbReference type="PANTHER" id="PTHR11496">
    <property type="entry name" value="ALCOHOL DEHYDROGENASE"/>
    <property type="match status" value="1"/>
</dbReference>
<dbReference type="AlphaFoldDB" id="A0A829YBQ0"/>
<dbReference type="CDD" id="cd08551">
    <property type="entry name" value="Fe-ADH"/>
    <property type="match status" value="1"/>
</dbReference>
<comment type="similarity">
    <text evidence="1">Belongs to the iron-containing alcohol dehydrogenase family.</text>
</comment>
<reference evidence="6" key="1">
    <citation type="submission" date="2020-01" db="EMBL/GenBank/DDBJ databases">
        <title>'Steroidobacter agaridevorans' sp. nov., agar-degrading bacteria isolated from rhizosphere soils.</title>
        <authorList>
            <person name="Ikenaga M."/>
            <person name="Kataoka M."/>
            <person name="Murouchi A."/>
            <person name="Katsuragi S."/>
            <person name="Sakai M."/>
        </authorList>
    </citation>
    <scope>NUCLEOTIDE SEQUENCE [LARGE SCALE GENOMIC DNA]</scope>
    <source>
        <strain evidence="6">YU21-B</strain>
    </source>
</reference>
<sequence length="350" mass="36785">MWRDAAVSWFECPTKILFGIGAHERVADLVREHSTKRLLVLLDPALVNSAIHRIVADILTQIDVATVVFSDIGSRPSDSTVQAAFELSRKYDAEGILAIGGDSTIEVGKAVDLLMSSLPLISIPTTAGTRAAVTGEPAIAILDPLAVSSMPAHDAAYAGMDAFVHAFESFLSNRATVFSDAMNLHAMTLIAGSIRAFVADRSNVSAALDMLCGSALAAMSFGVTGLGNVNRMASSVGALFPVPHGLASAVCLPHAAAFNVPANPERYARVAAILGIDGSGRRESQGGAQAIHGLRALCSDLGMPPRLRDVGVAQDRLDELARLSFASDDSGGNPRETSEQDFRTLFRAAF</sequence>
<proteinExistence type="inferred from homology"/>
<protein>
    <submittedName>
        <fullName evidence="5">Lactaldehyde reductase</fullName>
    </submittedName>
</protein>
<keyword evidence="2" id="KW-0560">Oxidoreductase</keyword>
<feature type="domain" description="Fe-containing alcohol dehydrogenase-like C-terminal" evidence="4">
    <location>
        <begin position="156"/>
        <end position="350"/>
    </location>
</feature>
<dbReference type="GO" id="GO:0046872">
    <property type="term" value="F:metal ion binding"/>
    <property type="evidence" value="ECO:0007669"/>
    <property type="project" value="InterPro"/>
</dbReference>
<evidence type="ECO:0000259" key="3">
    <source>
        <dbReference type="Pfam" id="PF00465"/>
    </source>
</evidence>
<dbReference type="PANTHER" id="PTHR11496:SF102">
    <property type="entry name" value="ALCOHOL DEHYDROGENASE 4"/>
    <property type="match status" value="1"/>
</dbReference>
<evidence type="ECO:0000313" key="5">
    <source>
        <dbReference type="EMBL" id="GFE80321.1"/>
    </source>
</evidence>
<evidence type="ECO:0000259" key="4">
    <source>
        <dbReference type="Pfam" id="PF25137"/>
    </source>
</evidence>
<dbReference type="Proteomes" id="UP000445000">
    <property type="component" value="Unassembled WGS sequence"/>
</dbReference>
<accession>A0A829YBQ0</accession>
<name>A0A829YBQ0_9GAMM</name>
<dbReference type="Gene3D" id="3.40.50.1970">
    <property type="match status" value="1"/>
</dbReference>
<dbReference type="EMBL" id="BLJN01000002">
    <property type="protein sequence ID" value="GFE80321.1"/>
    <property type="molecule type" value="Genomic_DNA"/>
</dbReference>
<comment type="caution">
    <text evidence="5">The sequence shown here is derived from an EMBL/GenBank/DDBJ whole genome shotgun (WGS) entry which is preliminary data.</text>
</comment>
<dbReference type="SUPFAM" id="SSF56796">
    <property type="entry name" value="Dehydroquinate synthase-like"/>
    <property type="match status" value="1"/>
</dbReference>
<evidence type="ECO:0000256" key="2">
    <source>
        <dbReference type="ARBA" id="ARBA00023002"/>
    </source>
</evidence>
<dbReference type="Pfam" id="PF25137">
    <property type="entry name" value="ADH_Fe_C"/>
    <property type="match status" value="1"/>
</dbReference>